<evidence type="ECO:0000256" key="2">
    <source>
        <dbReference type="ARBA" id="ARBA00022801"/>
    </source>
</evidence>
<dbReference type="InterPro" id="IPR043957">
    <property type="entry name" value="Vanin_C"/>
</dbReference>
<evidence type="ECO:0000313" key="6">
    <source>
        <dbReference type="EMBL" id="KAJ8925418.1"/>
    </source>
</evidence>
<dbReference type="InterPro" id="IPR040154">
    <property type="entry name" value="Biotinidase/VNN"/>
</dbReference>
<keyword evidence="3" id="KW-0812">Transmembrane</keyword>
<dbReference type="InterPro" id="IPR003010">
    <property type="entry name" value="C-N_Hydrolase"/>
</dbReference>
<keyword evidence="3" id="KW-1133">Transmembrane helix</keyword>
<dbReference type="AlphaFoldDB" id="A0AAV8WFR7"/>
<keyword evidence="7" id="KW-1185">Reference proteome</keyword>
<evidence type="ECO:0000313" key="7">
    <source>
        <dbReference type="Proteomes" id="UP001159042"/>
    </source>
</evidence>
<dbReference type="Pfam" id="PF19018">
    <property type="entry name" value="Vanin_C"/>
    <property type="match status" value="1"/>
</dbReference>
<feature type="signal peptide" evidence="4">
    <location>
        <begin position="1"/>
        <end position="19"/>
    </location>
</feature>
<dbReference type="PANTHER" id="PTHR10609:SF14">
    <property type="entry name" value="BIOTINIDASE"/>
    <property type="match status" value="1"/>
</dbReference>
<dbReference type="SUPFAM" id="SSF56317">
    <property type="entry name" value="Carbon-nitrogen hydrolase"/>
    <property type="match status" value="1"/>
</dbReference>
<name>A0AAV8WFR7_9CUCU</name>
<accession>A0AAV8WFR7</accession>
<evidence type="ECO:0000256" key="1">
    <source>
        <dbReference type="ARBA" id="ARBA00008225"/>
    </source>
</evidence>
<feature type="chain" id="PRO_5043518883" description="CN hydrolase domain-containing protein" evidence="4">
    <location>
        <begin position="20"/>
        <end position="494"/>
    </location>
</feature>
<dbReference type="Pfam" id="PF00795">
    <property type="entry name" value="CN_hydrolase"/>
    <property type="match status" value="1"/>
</dbReference>
<dbReference type="GO" id="GO:0016787">
    <property type="term" value="F:hydrolase activity"/>
    <property type="evidence" value="ECO:0007669"/>
    <property type="project" value="UniProtKB-KW"/>
</dbReference>
<keyword evidence="2" id="KW-0378">Hydrolase</keyword>
<dbReference type="Proteomes" id="UP001159042">
    <property type="component" value="Unassembled WGS sequence"/>
</dbReference>
<evidence type="ECO:0000259" key="5">
    <source>
        <dbReference type="PROSITE" id="PS50263"/>
    </source>
</evidence>
<comment type="caution">
    <text evidence="6">The sequence shown here is derived from an EMBL/GenBank/DDBJ whole genome shotgun (WGS) entry which is preliminary data.</text>
</comment>
<dbReference type="EMBL" id="JANEYG010000001">
    <property type="protein sequence ID" value="KAJ8925418.1"/>
    <property type="molecule type" value="Genomic_DNA"/>
</dbReference>
<feature type="domain" description="CN hydrolase" evidence="5">
    <location>
        <begin position="21"/>
        <end position="273"/>
    </location>
</feature>
<keyword evidence="3" id="KW-0472">Membrane</keyword>
<dbReference type="PANTHER" id="PTHR10609">
    <property type="entry name" value="BIOTINIDASE-RELATED"/>
    <property type="match status" value="1"/>
</dbReference>
<reference evidence="6 7" key="1">
    <citation type="journal article" date="2023" name="Insect Mol. Biol.">
        <title>Genome sequencing provides insights into the evolution of gene families encoding plant cell wall-degrading enzymes in longhorned beetles.</title>
        <authorList>
            <person name="Shin N.R."/>
            <person name="Okamura Y."/>
            <person name="Kirsch R."/>
            <person name="Pauchet Y."/>
        </authorList>
    </citation>
    <scope>NUCLEOTIDE SEQUENCE [LARGE SCALE GENOMIC DNA]</scope>
    <source>
        <strain evidence="6">EAD_L_NR</strain>
    </source>
</reference>
<keyword evidence="4" id="KW-0732">Signal</keyword>
<comment type="similarity">
    <text evidence="1">Belongs to the carbon-nitrogen hydrolase superfamily. BTD/VNN family.</text>
</comment>
<sequence>MKCYILLVVFVSISATARGDYTAGVVEYASLSEATPTATIEKNLEEYIHYIESARNNGVQIIVFPEYGLTGIVTEPADYAIDVPNVKSGTTFTDYRLQKLSNAAREHSMYIVVNLLEKASSENNDAIYYNTNIVFDRTGEIIAKYRKINLYTEPNLTAGNETVTFTTDFGVTFGLLTSADILFYHPSKTIYSTGSITDIVFPTAMLSTIPFFHSLSLQSGYSQANRVNFLAASFNDPSHSLGGSGIYRHDGTIDTYYISGVTSSKLLVSTLQPRGVPRNIDGGFTTFGFDILNTSKSDTLSYHTPRDFRYDNYAIKQLEVTASGVEETLCQGAFCCSFAVTAVTTTVGEFYQLVVYNGPAMIGAVNRNIRLCTVVSCESQDVSTCGSRNMSLITRFSKIGITGNFESEPDHFYQPVTLTTLLLPVFNTSFSSETIDNTTSVTISSTRNIENLIAFGILGRGHGGAPVFGSSVVFLVLMSVLRYMFYEVKNMTQF</sequence>
<dbReference type="PROSITE" id="PS50263">
    <property type="entry name" value="CN_HYDROLASE"/>
    <property type="match status" value="1"/>
</dbReference>
<feature type="transmembrane region" description="Helical" evidence="3">
    <location>
        <begin position="467"/>
        <end position="485"/>
    </location>
</feature>
<evidence type="ECO:0000256" key="3">
    <source>
        <dbReference type="SAM" id="Phobius"/>
    </source>
</evidence>
<gene>
    <name evidence="6" type="ORF">NQ315_009250</name>
</gene>
<organism evidence="6 7">
    <name type="scientific">Exocentrus adspersus</name>
    <dbReference type="NCBI Taxonomy" id="1586481"/>
    <lineage>
        <taxon>Eukaryota</taxon>
        <taxon>Metazoa</taxon>
        <taxon>Ecdysozoa</taxon>
        <taxon>Arthropoda</taxon>
        <taxon>Hexapoda</taxon>
        <taxon>Insecta</taxon>
        <taxon>Pterygota</taxon>
        <taxon>Neoptera</taxon>
        <taxon>Endopterygota</taxon>
        <taxon>Coleoptera</taxon>
        <taxon>Polyphaga</taxon>
        <taxon>Cucujiformia</taxon>
        <taxon>Chrysomeloidea</taxon>
        <taxon>Cerambycidae</taxon>
        <taxon>Lamiinae</taxon>
        <taxon>Acanthocinini</taxon>
        <taxon>Exocentrus</taxon>
    </lineage>
</organism>
<proteinExistence type="inferred from homology"/>
<evidence type="ECO:0000256" key="4">
    <source>
        <dbReference type="SAM" id="SignalP"/>
    </source>
</evidence>
<protein>
    <recommendedName>
        <fullName evidence="5">CN hydrolase domain-containing protein</fullName>
    </recommendedName>
</protein>
<dbReference type="Gene3D" id="3.60.110.10">
    <property type="entry name" value="Carbon-nitrogen hydrolase"/>
    <property type="match status" value="1"/>
</dbReference>
<dbReference type="InterPro" id="IPR036526">
    <property type="entry name" value="C-N_Hydrolase_sf"/>
</dbReference>